<evidence type="ECO:0000256" key="1">
    <source>
        <dbReference type="ARBA" id="ARBA00005964"/>
    </source>
</evidence>
<dbReference type="PROSITE" id="PS00941">
    <property type="entry name" value="CARBOXYLESTERASE_B_2"/>
    <property type="match status" value="1"/>
</dbReference>
<dbReference type="EMBL" id="HG992978">
    <property type="protein sequence ID" value="CAE7016462.1"/>
    <property type="molecule type" value="Genomic_DNA"/>
</dbReference>
<name>A0A6S6VWI5_9PLEO</name>
<evidence type="ECO:0000259" key="4">
    <source>
        <dbReference type="Pfam" id="PF00135"/>
    </source>
</evidence>
<dbReference type="InterPro" id="IPR050309">
    <property type="entry name" value="Type-B_Carboxylest/Lipase"/>
</dbReference>
<dbReference type="Pfam" id="PF00135">
    <property type="entry name" value="COesterase"/>
    <property type="match status" value="1"/>
</dbReference>
<dbReference type="GO" id="GO:0016787">
    <property type="term" value="F:hydrolase activity"/>
    <property type="evidence" value="ECO:0007669"/>
    <property type="project" value="UniProtKB-KW"/>
</dbReference>
<feature type="domain" description="Carboxylesterase type B" evidence="4">
    <location>
        <begin position="83"/>
        <end position="593"/>
    </location>
</feature>
<organism evidence="5 6">
    <name type="scientific">Pyrenophora teres f. teres</name>
    <dbReference type="NCBI Taxonomy" id="97479"/>
    <lineage>
        <taxon>Eukaryota</taxon>
        <taxon>Fungi</taxon>
        <taxon>Dikarya</taxon>
        <taxon>Ascomycota</taxon>
        <taxon>Pezizomycotina</taxon>
        <taxon>Dothideomycetes</taxon>
        <taxon>Pleosporomycetidae</taxon>
        <taxon>Pleosporales</taxon>
        <taxon>Pleosporineae</taxon>
        <taxon>Pleosporaceae</taxon>
        <taxon>Pyrenophora</taxon>
    </lineage>
</organism>
<keyword evidence="2 3" id="KW-0378">Hydrolase</keyword>
<reference evidence="5" key="1">
    <citation type="submission" date="2021-02" db="EMBL/GenBank/DDBJ databases">
        <authorList>
            <person name="Syme A R."/>
            <person name="Syme A R."/>
            <person name="Moolhuijzen P."/>
        </authorList>
    </citation>
    <scope>NUCLEOTIDE SEQUENCE</scope>
    <source>
        <strain evidence="5">W1-1</strain>
    </source>
</reference>
<dbReference type="Gene3D" id="3.40.50.1820">
    <property type="entry name" value="alpha/beta hydrolase"/>
    <property type="match status" value="1"/>
</dbReference>
<evidence type="ECO:0000256" key="2">
    <source>
        <dbReference type="ARBA" id="ARBA00022801"/>
    </source>
</evidence>
<gene>
    <name evidence="5" type="ORF">PTTW11_02956</name>
</gene>
<sequence>MGWLKEARQHYDRKTEFLNLMQDEMVLASATKKVTNEGDRKKTVYQLQTKEQLQTCTIISSENRHGKIKKMVLHSQQTIAPHTPVVAVKNGSIAGIHNAAYAQDFFLGIPYATPPTGPLRLLRPQPALAWNGTRQATSYPPWCAGTPGIQLVGFTQPGDTGEATASEDCLYLNIVRPAGLAKPTSPLPVMVWIHGGGWMTGSSADARYNGTFLVQKSVDMGTPLVFVSINYRLGTFGFLAGAAVERAGLTNNGYRDQRLALAWIQENIAAFGGDPGRVTIVGESAGAGSVAAQIVAFGGKEEGLFHGAIMQSGTAAAGQPFLNATAREARFQSVLNATACGDAEDVVQCLQNVPRNILATANPTQSVLFTVNDDFFPELPSTLLAQGRFAHVPVILGTNRNDGSNIFASLVTALKAPVNTIEDFTAVLISRGYTASVAQKLWDLYGDEIDNPTEAGLDTMLPTQGPELGSEFPRVSLWVGDEIFAFARRMYNQIWDKAGVPSYSYFFDVPPADSFLNTSVYGVPHFAEIPYVFGNSEAVGWEKNPIRQGDDKDRYEKVVDLMSRMWVSFAVHGSPNEHGLSDVNVAWPEYSCGNPTNAWFKASGLTTQVDDWRTEAMDIYKNISVGILW</sequence>
<dbReference type="PROSITE" id="PS00122">
    <property type="entry name" value="CARBOXYLESTERASE_B_1"/>
    <property type="match status" value="1"/>
</dbReference>
<dbReference type="InterPro" id="IPR002018">
    <property type="entry name" value="CarbesteraseB"/>
</dbReference>
<dbReference type="InterPro" id="IPR029058">
    <property type="entry name" value="AB_hydrolase_fold"/>
</dbReference>
<evidence type="ECO:0000256" key="3">
    <source>
        <dbReference type="RuleBase" id="RU361235"/>
    </source>
</evidence>
<protein>
    <recommendedName>
        <fullName evidence="3">Carboxylic ester hydrolase</fullName>
        <ecNumber evidence="3">3.1.1.-</ecNumber>
    </recommendedName>
</protein>
<evidence type="ECO:0000313" key="5">
    <source>
        <dbReference type="EMBL" id="CAE7016462.1"/>
    </source>
</evidence>
<dbReference type="InterPro" id="IPR019826">
    <property type="entry name" value="Carboxylesterase_B_AS"/>
</dbReference>
<accession>A0A6S6VWI5</accession>
<dbReference type="SUPFAM" id="SSF53474">
    <property type="entry name" value="alpha/beta-Hydrolases"/>
    <property type="match status" value="1"/>
</dbReference>
<proteinExistence type="inferred from homology"/>
<comment type="similarity">
    <text evidence="1 3">Belongs to the type-B carboxylesterase/lipase family.</text>
</comment>
<dbReference type="PANTHER" id="PTHR11559">
    <property type="entry name" value="CARBOXYLESTERASE"/>
    <property type="match status" value="1"/>
</dbReference>
<dbReference type="EC" id="3.1.1.-" evidence="3"/>
<dbReference type="AlphaFoldDB" id="A0A6S6VWI5"/>
<dbReference type="Proteomes" id="UP000472372">
    <property type="component" value="Chromosome 2"/>
</dbReference>
<dbReference type="InterPro" id="IPR019819">
    <property type="entry name" value="Carboxylesterase_B_CS"/>
</dbReference>
<evidence type="ECO:0000313" key="6">
    <source>
        <dbReference type="Proteomes" id="UP000472372"/>
    </source>
</evidence>